<dbReference type="EMBL" id="CP019948">
    <property type="protein sequence ID" value="ARN81077.1"/>
    <property type="molecule type" value="Genomic_DNA"/>
</dbReference>
<dbReference type="STRING" id="655015.B1812_08305"/>
<evidence type="ECO:0000313" key="2">
    <source>
        <dbReference type="EMBL" id="ARN81077.1"/>
    </source>
</evidence>
<dbReference type="InterPro" id="IPR029060">
    <property type="entry name" value="PIN-like_dom_sf"/>
</dbReference>
<protein>
    <submittedName>
        <fullName evidence="2">Twitching motility protein PilT</fullName>
    </submittedName>
</protein>
<dbReference type="SUPFAM" id="SSF88723">
    <property type="entry name" value="PIN domain-like"/>
    <property type="match status" value="1"/>
</dbReference>
<dbReference type="AlphaFoldDB" id="A0A1W6MU29"/>
<dbReference type="PANTHER" id="PTHR36173">
    <property type="entry name" value="RIBONUCLEASE VAPC16-RELATED"/>
    <property type="match status" value="1"/>
</dbReference>
<dbReference type="PANTHER" id="PTHR36173:SF2">
    <property type="entry name" value="RIBONUCLEASE VAPC16"/>
    <property type="match status" value="1"/>
</dbReference>
<feature type="domain" description="PIN" evidence="1">
    <location>
        <begin position="4"/>
        <end position="122"/>
    </location>
</feature>
<dbReference type="Gene3D" id="3.40.50.1010">
    <property type="entry name" value="5'-nuclease"/>
    <property type="match status" value="1"/>
</dbReference>
<dbReference type="CDD" id="cd09872">
    <property type="entry name" value="PIN_Sll0205-like"/>
    <property type="match status" value="1"/>
</dbReference>
<reference evidence="2 3" key="1">
    <citation type="submission" date="2017-02" db="EMBL/GenBank/DDBJ databases">
        <authorList>
            <person name="Peterson S.W."/>
        </authorList>
    </citation>
    <scope>NUCLEOTIDE SEQUENCE [LARGE SCALE GENOMIC DNA]</scope>
    <source>
        <strain evidence="2 3">S285</strain>
    </source>
</reference>
<organism evidence="2 3">
    <name type="scientific">Methylocystis bryophila</name>
    <dbReference type="NCBI Taxonomy" id="655015"/>
    <lineage>
        <taxon>Bacteria</taxon>
        <taxon>Pseudomonadati</taxon>
        <taxon>Pseudomonadota</taxon>
        <taxon>Alphaproteobacteria</taxon>
        <taxon>Hyphomicrobiales</taxon>
        <taxon>Methylocystaceae</taxon>
        <taxon>Methylocystis</taxon>
    </lineage>
</organism>
<accession>A0A1W6MU29</accession>
<dbReference type="RefSeq" id="WP_085771166.1">
    <property type="nucleotide sequence ID" value="NZ_AP027149.1"/>
</dbReference>
<proteinExistence type="predicted"/>
<dbReference type="Proteomes" id="UP000193978">
    <property type="component" value="Chromosome"/>
</dbReference>
<sequence>MRLLLDTHAFLWWLAGDEQLSPSARAAIADAENEVFVSAASAWEIATKHRIGKLPAVAAIVADLHGVMSDQGFIGLSISVRHGQAAGALPGPHRDPFDRMLIAQAMLEGLALVSNELAFDAYGVRRLW</sequence>
<dbReference type="Pfam" id="PF01850">
    <property type="entry name" value="PIN"/>
    <property type="match status" value="1"/>
</dbReference>
<dbReference type="KEGG" id="mbry:B1812_08305"/>
<dbReference type="InterPro" id="IPR002716">
    <property type="entry name" value="PIN_dom"/>
</dbReference>
<dbReference type="InterPro" id="IPR041705">
    <property type="entry name" value="PIN_Sll0205"/>
</dbReference>
<dbReference type="OrthoDB" id="9798990at2"/>
<dbReference type="InterPro" id="IPR052919">
    <property type="entry name" value="TA_system_RNase"/>
</dbReference>
<keyword evidence="3" id="KW-1185">Reference proteome</keyword>
<evidence type="ECO:0000313" key="3">
    <source>
        <dbReference type="Proteomes" id="UP000193978"/>
    </source>
</evidence>
<name>A0A1W6MU29_9HYPH</name>
<evidence type="ECO:0000259" key="1">
    <source>
        <dbReference type="Pfam" id="PF01850"/>
    </source>
</evidence>
<gene>
    <name evidence="2" type="ORF">B1812_08305</name>
</gene>